<dbReference type="SUPFAM" id="SSF48452">
    <property type="entry name" value="TPR-like"/>
    <property type="match status" value="1"/>
</dbReference>
<evidence type="ECO:0000313" key="2">
    <source>
        <dbReference type="Proteomes" id="UP000694863"/>
    </source>
</evidence>
<dbReference type="RefSeq" id="XP_004708640.1">
    <property type="nucleotide sequence ID" value="XM_004708583.2"/>
</dbReference>
<dbReference type="Proteomes" id="UP000694863">
    <property type="component" value="Unplaced"/>
</dbReference>
<evidence type="ECO:0000313" key="3">
    <source>
        <dbReference type="RefSeq" id="XP_004708640.1"/>
    </source>
</evidence>
<dbReference type="InterPro" id="IPR011990">
    <property type="entry name" value="TPR-like_helical_dom_sf"/>
</dbReference>
<dbReference type="Gene3D" id="1.25.40.10">
    <property type="entry name" value="Tetratricopeptide repeat domain"/>
    <property type="match status" value="1"/>
</dbReference>
<gene>
    <name evidence="3" type="primary">SPATA16</name>
</gene>
<feature type="region of interest" description="Disordered" evidence="1">
    <location>
        <begin position="1"/>
        <end position="25"/>
    </location>
</feature>
<reference evidence="3" key="1">
    <citation type="submission" date="2025-08" db="UniProtKB">
        <authorList>
            <consortium name="RefSeq"/>
        </authorList>
    </citation>
    <scope>IDENTIFICATION</scope>
</reference>
<proteinExistence type="predicted"/>
<evidence type="ECO:0000256" key="1">
    <source>
        <dbReference type="SAM" id="MobiDB-lite"/>
    </source>
</evidence>
<dbReference type="Pfam" id="PF15015">
    <property type="entry name" value="NYD-SP12_N"/>
    <property type="match status" value="1"/>
</dbReference>
<dbReference type="PANTHER" id="PTHR47228">
    <property type="entry name" value="SPERMATOGENESIS-ASSOCIATED PROTEIN 16"/>
    <property type="match status" value="1"/>
</dbReference>
<feature type="region of interest" description="Disordered" evidence="1">
    <location>
        <begin position="81"/>
        <end position="102"/>
    </location>
</feature>
<keyword evidence="2" id="KW-1185">Reference proteome</keyword>
<dbReference type="PANTHER" id="PTHR47228:SF1">
    <property type="entry name" value="SPERMATOGENESIS-ASSOCIATED PROTEIN 16"/>
    <property type="match status" value="1"/>
</dbReference>
<organism evidence="2 3">
    <name type="scientific">Echinops telfairi</name>
    <name type="common">Lesser hedgehog tenrec</name>
    <dbReference type="NCBI Taxonomy" id="9371"/>
    <lineage>
        <taxon>Eukaryota</taxon>
        <taxon>Metazoa</taxon>
        <taxon>Chordata</taxon>
        <taxon>Craniata</taxon>
        <taxon>Vertebrata</taxon>
        <taxon>Euteleostomi</taxon>
        <taxon>Mammalia</taxon>
        <taxon>Eutheria</taxon>
        <taxon>Afrotheria</taxon>
        <taxon>Tenrecidae</taxon>
        <taxon>Tenrecinae</taxon>
        <taxon>Echinops</taxon>
    </lineage>
</organism>
<protein>
    <submittedName>
        <fullName evidence="3">Spermatogenesis-associated protein 16</fullName>
    </submittedName>
</protein>
<name>A0ABM0IVG6_ECHTE</name>
<accession>A0ABM0IVG6</accession>
<dbReference type="GeneID" id="101663839"/>
<dbReference type="InterPro" id="IPR029161">
    <property type="entry name" value="SPATA16"/>
</dbReference>
<sequence length="570" mass="64998">MASGSHRSSESTVSRANRDQLVPKINTSKTMATLVNLPRLLEMPPQIKKNCGGKRVDITVERIKRAKSVKEKQSNDFEKVGFKRKAEGEEKPTGKKEAKTTESDNQLIITPLPHIPLKNIMDVEMKLVYIDEEHVSYEFAEPCVSTGIQPTCRAAEIVGPLSVPNFSLPPQMDKWLQVALKDASACYRQKKYGVAAGQFRTALELCSKGAVLGKPFEASAGDIASVASFIETKLVTCYLRMRKPDLALNHAHRSIVLNPAYFRNHLRQATVFRCLERYSEAARSAMIADYMFWLCGGSEQCISKLIKLYWQAMIEEAITRAESFSVMYTPFATTIREDKIEKVKEVFTKTHPAYMDYIYTDLQGPHVLPQTTDWSSFPPQQYLLTLGFKNKEDGKFLEKVSNRKLPTFTEHKTPFGLLTRDDAIRHMETMGKRILPILDFIRSTQLNGSFRACSGVMEKLQYASLLSRLQRVKEQAQVINQAMAELATIPYLQDISQQEAEMLQSVMADAMDTLEGRRSDKERVWNTVQKVGRIEDFLYQLEDSFLKTKKLRTARRRKTKMKRLQTMQQS</sequence>